<comment type="similarity">
    <text evidence="1">Belongs to the DprA/Smf family.</text>
</comment>
<dbReference type="InterPro" id="IPR057666">
    <property type="entry name" value="DrpA_SLOG"/>
</dbReference>
<dbReference type="EMBL" id="LT629757">
    <property type="protein sequence ID" value="SDT20758.1"/>
    <property type="molecule type" value="Genomic_DNA"/>
</dbReference>
<dbReference type="Pfam" id="PF02481">
    <property type="entry name" value="DNA_processg_A"/>
    <property type="match status" value="1"/>
</dbReference>
<dbReference type="RefSeq" id="WP_091733124.1">
    <property type="nucleotide sequence ID" value="NZ_LT629757.1"/>
</dbReference>
<gene>
    <name evidence="4" type="ORF">SAMN04488570_3845</name>
</gene>
<name>A0A1H1YGV9_9ACTN</name>
<reference evidence="5" key="1">
    <citation type="submission" date="2016-10" db="EMBL/GenBank/DDBJ databases">
        <authorList>
            <person name="Varghese N."/>
            <person name="Submissions S."/>
        </authorList>
    </citation>
    <scope>NUCLEOTIDE SEQUENCE [LARGE SCALE GENOMIC DNA]</scope>
    <source>
        <strain evidence="5">DSM 22127</strain>
    </source>
</reference>
<dbReference type="Gene3D" id="3.40.50.450">
    <property type="match status" value="1"/>
</dbReference>
<dbReference type="AlphaFoldDB" id="A0A1H1YGV9"/>
<feature type="region of interest" description="Disordered" evidence="2">
    <location>
        <begin position="381"/>
        <end position="404"/>
    </location>
</feature>
<dbReference type="SUPFAM" id="SSF102405">
    <property type="entry name" value="MCP/YpsA-like"/>
    <property type="match status" value="1"/>
</dbReference>
<dbReference type="PANTHER" id="PTHR43022:SF1">
    <property type="entry name" value="PROTEIN SMF"/>
    <property type="match status" value="1"/>
</dbReference>
<evidence type="ECO:0000313" key="5">
    <source>
        <dbReference type="Proteomes" id="UP000198859"/>
    </source>
</evidence>
<evidence type="ECO:0000256" key="2">
    <source>
        <dbReference type="SAM" id="MobiDB-lite"/>
    </source>
</evidence>
<dbReference type="InterPro" id="IPR003488">
    <property type="entry name" value="DprA"/>
</dbReference>
<evidence type="ECO:0000259" key="3">
    <source>
        <dbReference type="Pfam" id="PF02481"/>
    </source>
</evidence>
<keyword evidence="5" id="KW-1185">Reference proteome</keyword>
<dbReference type="PANTHER" id="PTHR43022">
    <property type="entry name" value="PROTEIN SMF"/>
    <property type="match status" value="1"/>
</dbReference>
<evidence type="ECO:0000313" key="4">
    <source>
        <dbReference type="EMBL" id="SDT20758.1"/>
    </source>
</evidence>
<dbReference type="Proteomes" id="UP000198859">
    <property type="component" value="Chromosome I"/>
</dbReference>
<protein>
    <submittedName>
        <fullName evidence="4">DNA processing protein</fullName>
    </submittedName>
</protein>
<evidence type="ECO:0000256" key="1">
    <source>
        <dbReference type="ARBA" id="ARBA00006525"/>
    </source>
</evidence>
<dbReference type="GO" id="GO:0009294">
    <property type="term" value="P:DNA-mediated transformation"/>
    <property type="evidence" value="ECO:0007669"/>
    <property type="project" value="InterPro"/>
</dbReference>
<feature type="compositionally biased region" description="Gly residues" evidence="2">
    <location>
        <begin position="385"/>
        <end position="404"/>
    </location>
</feature>
<organism evidence="4 5">
    <name type="scientific">Nocardioides scoriae</name>
    <dbReference type="NCBI Taxonomy" id="642780"/>
    <lineage>
        <taxon>Bacteria</taxon>
        <taxon>Bacillati</taxon>
        <taxon>Actinomycetota</taxon>
        <taxon>Actinomycetes</taxon>
        <taxon>Propionibacteriales</taxon>
        <taxon>Nocardioidaceae</taxon>
        <taxon>Nocardioides</taxon>
    </lineage>
</organism>
<dbReference type="OrthoDB" id="9785707at2"/>
<sequence>MSAAPQDERLARVVLSRIGEPGDPRLTDLVHELGPLTVLGSLQEQAASRELGEDLADRLVAVDPALELERAARLGVRFVVPGDAEWPPGLDELGRAPHLHERGGVPVGVWCRGPLRLDEAVGRAVAVVGSRSATTYGAAVATDVGSVLARHGWTVVSGAAFGIDQAAHRGALAGRGATVAVLACGPDRAYPTAHRALIDHVADVGLVVSEAPPGCAPTRIRFLARNRLIAALSQGTVVVEAAVRSGALNTASWAAGLGRPVMGVPGPVTSAPSAGVHQLVRARDALLVTSGEEVLEAVAPAGTHLLVEPRGPEQPRDRLSPRERQVLDAVPLVRGADLVAVARTAGLSRARTQEALVALHRAGLVETALGRWRLRDGEDQLPLAGPGGADGGAPAVGGAGGCLP</sequence>
<dbReference type="NCBIfam" id="TIGR00732">
    <property type="entry name" value="dprA"/>
    <property type="match status" value="1"/>
</dbReference>
<dbReference type="STRING" id="642780.SAMN04488570_3845"/>
<proteinExistence type="inferred from homology"/>
<accession>A0A1H1YGV9</accession>
<feature type="domain" description="Smf/DprA SLOG" evidence="3">
    <location>
        <begin position="78"/>
        <end position="298"/>
    </location>
</feature>